<reference evidence="1" key="1">
    <citation type="submission" date="2007-07" db="EMBL/GenBank/DDBJ databases">
        <title>PCAP assembly of the Caenorhabditis remanei genome.</title>
        <authorList>
            <consortium name="The Caenorhabditis remanei Sequencing Consortium"/>
            <person name="Wilson R.K."/>
        </authorList>
    </citation>
    <scope>NUCLEOTIDE SEQUENCE [LARGE SCALE GENOMIC DNA]</scope>
    <source>
        <strain evidence="1">PB4641</strain>
    </source>
</reference>
<dbReference type="InterPro" id="IPR029058">
    <property type="entry name" value="AB_hydrolase_fold"/>
</dbReference>
<accession>E3NE86</accession>
<dbReference type="FunCoup" id="E3NE86">
    <property type="interactions" value="6"/>
</dbReference>
<dbReference type="GeneID" id="9810589"/>
<protein>
    <submittedName>
        <fullName evidence="1">Uncharacterized protein</fullName>
    </submittedName>
</protein>
<dbReference type="KEGG" id="crq:GCK72_013800"/>
<evidence type="ECO:0000313" key="2">
    <source>
        <dbReference type="Proteomes" id="UP000008281"/>
    </source>
</evidence>
<dbReference type="EMBL" id="DS268619">
    <property type="protein sequence ID" value="EFO94538.1"/>
    <property type="molecule type" value="Genomic_DNA"/>
</dbReference>
<sequence length="581" mass="67160">MKKLLFILLNLLFVFECSIIKTSFGRIEGNEVGSYRSFKKIPFAKSPLGKLRFQKPETPDKWEDVLNAKEYGPACISNSSSTTSPQKWVDEDCLHVNIFTSQKCLMSKNCPVVFYIHGGEMYYDSAVMFNDTILFDTFAKRDIVLVIPAFRLGIFSHFSVYDQSIAPNNLGMFDILHALEFTKSEIHNFGGDIKQTTVFGHSYGGHIVSMLQFSTKINMDLSLFQRAVSMSTAFYFNTLEAEIEKTNRFAEHSNCSVPSALAKKLSRNQQDTYIMECLQKIDGMELLRIQRSLEDAGFPLYDGLIVREPLIQEVPIAQLFDNPKNIPSLTGCTFAELDVYMAYHDVVGTLGFENYEECDEKFRTDKKDKNFEFKNRADETMAILVQTKRRVGKLLDKNITTYLYEYSYPKHATHTDDLSYLMGVHLFEKDENEVKLAQFYQEIFTNFVKYGEPGEGFERTNAENSSYFNINWNETSGERPEMKNEYESELVKYWLEDMVEFDNNVTALKNLNNSKQKSPRFYAIKTEDDQLPYMFISLFLIAAIFLSGCIFGKLFCPETRDRHLYIQLDGNDHDWNTVKNF</sequence>
<dbReference type="Pfam" id="PF00135">
    <property type="entry name" value="COesterase"/>
    <property type="match status" value="2"/>
</dbReference>
<dbReference type="AlphaFoldDB" id="E3NE86"/>
<dbReference type="STRING" id="31234.E3NE86"/>
<dbReference type="InterPro" id="IPR002018">
    <property type="entry name" value="CarbesteraseB"/>
</dbReference>
<dbReference type="SUPFAM" id="SSF53474">
    <property type="entry name" value="alpha/beta-Hydrolases"/>
    <property type="match status" value="1"/>
</dbReference>
<dbReference type="CTD" id="9810589"/>
<dbReference type="OMA" id="NYEECDE"/>
<dbReference type="ESTHER" id="caere-e3ne86">
    <property type="family name" value="Carb_B_Nematoda"/>
</dbReference>
<dbReference type="PANTHER" id="PTHR45580">
    <property type="entry name" value="PROTEIN CBG05369"/>
    <property type="match status" value="1"/>
</dbReference>
<dbReference type="Proteomes" id="UP000008281">
    <property type="component" value="Unassembled WGS sequence"/>
</dbReference>
<dbReference type="PANTHER" id="PTHR45580:SF8">
    <property type="entry name" value="CARBOXYLESTERASE TYPE B DOMAIN-CONTAINING PROTEIN"/>
    <property type="match status" value="1"/>
</dbReference>
<dbReference type="RefSeq" id="XP_003093278.2">
    <property type="nucleotide sequence ID" value="XM_003093230.2"/>
</dbReference>
<proteinExistence type="predicted"/>
<dbReference type="HOGENOM" id="CLU_458737_0_0_1"/>
<gene>
    <name evidence="1" type="ORF">CRE_05201</name>
</gene>
<organism evidence="2">
    <name type="scientific">Caenorhabditis remanei</name>
    <name type="common">Caenorhabditis vulgaris</name>
    <dbReference type="NCBI Taxonomy" id="31234"/>
    <lineage>
        <taxon>Eukaryota</taxon>
        <taxon>Metazoa</taxon>
        <taxon>Ecdysozoa</taxon>
        <taxon>Nematoda</taxon>
        <taxon>Chromadorea</taxon>
        <taxon>Rhabditida</taxon>
        <taxon>Rhabditina</taxon>
        <taxon>Rhabditomorpha</taxon>
        <taxon>Rhabditoidea</taxon>
        <taxon>Rhabditidae</taxon>
        <taxon>Peloderinae</taxon>
        <taxon>Caenorhabditis</taxon>
    </lineage>
</organism>
<dbReference type="eggNOG" id="KOG1516">
    <property type="taxonomic scope" value="Eukaryota"/>
</dbReference>
<name>E3NE86_CAERE</name>
<dbReference type="Gene3D" id="3.40.50.1820">
    <property type="entry name" value="alpha/beta hydrolase"/>
    <property type="match status" value="1"/>
</dbReference>
<keyword evidence="2" id="KW-1185">Reference proteome</keyword>
<dbReference type="OrthoDB" id="5858821at2759"/>
<evidence type="ECO:0000313" key="1">
    <source>
        <dbReference type="EMBL" id="EFO94538.1"/>
    </source>
</evidence>